<proteinExistence type="predicted"/>
<feature type="compositionally biased region" description="Polar residues" evidence="1">
    <location>
        <begin position="360"/>
        <end position="381"/>
    </location>
</feature>
<keyword evidence="3" id="KW-1185">Reference proteome</keyword>
<reference evidence="2 3" key="1">
    <citation type="submission" date="2021-01" db="EMBL/GenBank/DDBJ databases">
        <title>Genomic Encyclopedia of Type Strains, Phase IV (KMG-IV): sequencing the most valuable type-strain genomes for metagenomic binning, comparative biology and taxonomic classification.</title>
        <authorList>
            <person name="Goeker M."/>
        </authorList>
    </citation>
    <scope>NUCLEOTIDE SEQUENCE [LARGE SCALE GENOMIC DNA]</scope>
    <source>
        <strain evidence="2 3">DSM 25540</strain>
    </source>
</reference>
<evidence type="ECO:0000256" key="1">
    <source>
        <dbReference type="SAM" id="MobiDB-lite"/>
    </source>
</evidence>
<evidence type="ECO:0000313" key="3">
    <source>
        <dbReference type="Proteomes" id="UP000741863"/>
    </source>
</evidence>
<name>A0ABS2PG89_9BACL</name>
<feature type="region of interest" description="Disordered" evidence="1">
    <location>
        <begin position="357"/>
        <end position="381"/>
    </location>
</feature>
<dbReference type="EMBL" id="JAFBEC010000008">
    <property type="protein sequence ID" value="MBM7633838.1"/>
    <property type="molecule type" value="Genomic_DNA"/>
</dbReference>
<dbReference type="RefSeq" id="WP_204698569.1">
    <property type="nucleotide sequence ID" value="NZ_JAFBEC010000008.1"/>
</dbReference>
<organism evidence="2 3">
    <name type="scientific">Geomicrobium sediminis</name>
    <dbReference type="NCBI Taxonomy" id="1347788"/>
    <lineage>
        <taxon>Bacteria</taxon>
        <taxon>Bacillati</taxon>
        <taxon>Bacillota</taxon>
        <taxon>Bacilli</taxon>
        <taxon>Bacillales</taxon>
        <taxon>Geomicrobium</taxon>
    </lineage>
</organism>
<sequence length="381" mass="42037">MDWLLLFGEMQSTDDTRVEDIPLAPSVDIEALKKGDEEPLEVVVSIPASKSTRGWNYSSSALKSIVNKVNQSTLAGFKGHQKPEDVSNQFLNPATHWIGAKMEGETAYFRGVVDSTEKDLKRWIRSGRIKQVSIFGRPKLQKANGQTNVVDYDAMSIDWTPLDRAGMQTSIVAMSGEMWGVEGEGPQDTNKGGNKTMNPEELLKELKKMYGNKQVTMTMIAGEMGLKAEDIAGELDQKWTSNLVESEKTLQQVQTALGVTGEMDVVNEAKKAAEALQKQSTEDVESMVGEMMTEKVSSDAVRKELNDEKTVLGRLWSYHKGGLKEGITKDELAAEMDGFLKQGIVAEMISKQHTELPAGTSFTDNKQTNTMTATRKSTTQL</sequence>
<evidence type="ECO:0000313" key="2">
    <source>
        <dbReference type="EMBL" id="MBM7633838.1"/>
    </source>
</evidence>
<gene>
    <name evidence="2" type="ORF">JOD17_002934</name>
</gene>
<comment type="caution">
    <text evidence="2">The sequence shown here is derived from an EMBL/GenBank/DDBJ whole genome shotgun (WGS) entry which is preliminary data.</text>
</comment>
<dbReference type="Proteomes" id="UP000741863">
    <property type="component" value="Unassembled WGS sequence"/>
</dbReference>
<accession>A0ABS2PG89</accession>
<protein>
    <submittedName>
        <fullName evidence="2">Uncharacterized protein</fullName>
    </submittedName>
</protein>